<evidence type="ECO:0000313" key="2">
    <source>
        <dbReference type="Proteomes" id="UP000595064"/>
    </source>
</evidence>
<gene>
    <name evidence="1" type="ORF">I6G47_28675</name>
</gene>
<organism evidence="1 2">
    <name type="scientific">Delftia lacustris</name>
    <dbReference type="NCBI Taxonomy" id="558537"/>
    <lineage>
        <taxon>Bacteria</taxon>
        <taxon>Pseudomonadati</taxon>
        <taxon>Pseudomonadota</taxon>
        <taxon>Betaproteobacteria</taxon>
        <taxon>Burkholderiales</taxon>
        <taxon>Comamonadaceae</taxon>
        <taxon>Delftia</taxon>
    </lineage>
</organism>
<sequence>MSNLLPKNAVFPLSTGEVITVRALTAFELLGCAKVLKDAMSRLQGEGDVDIVTMLIDLAAAHPDDIAKLIALSCTKDAGWAKSLELPDMLQVLAEMFSVNIASQKKTPELLMTLMGRLK</sequence>
<dbReference type="AlphaFoldDB" id="A0A7T3DDJ1"/>
<dbReference type="EMBL" id="CP065748">
    <property type="protein sequence ID" value="QPS80902.1"/>
    <property type="molecule type" value="Genomic_DNA"/>
</dbReference>
<evidence type="ECO:0000313" key="1">
    <source>
        <dbReference type="EMBL" id="QPS80902.1"/>
    </source>
</evidence>
<keyword evidence="2" id="KW-1185">Reference proteome</keyword>
<evidence type="ECO:0008006" key="3">
    <source>
        <dbReference type="Google" id="ProtNLM"/>
    </source>
</evidence>
<dbReference type="RefSeq" id="WP_016451058.1">
    <property type="nucleotide sequence ID" value="NZ_CP065748.1"/>
</dbReference>
<dbReference type="KEGG" id="dla:I6G47_28675"/>
<reference evidence="1 2" key="1">
    <citation type="submission" date="2020-12" db="EMBL/GenBank/DDBJ databases">
        <title>FDA dAtabase for Regulatory Grade micrObial Sequences (FDA-ARGOS): Supporting development and validation of Infectious Disease Dx tests.</title>
        <authorList>
            <person name="Sproer C."/>
            <person name="Gronow S."/>
            <person name="Severitt S."/>
            <person name="Schroder I."/>
            <person name="Tallon L."/>
            <person name="Sadzewicz L."/>
            <person name="Zhao X."/>
            <person name="Boylan J."/>
            <person name="Ott S."/>
            <person name="Bowen H."/>
            <person name="Vavikolanu K."/>
            <person name="Mehta A."/>
            <person name="Aluvathingal J."/>
            <person name="Nadendla S."/>
            <person name="Lowell S."/>
            <person name="Myers T."/>
            <person name="Yan Y."/>
            <person name="Sichtig H."/>
        </authorList>
    </citation>
    <scope>NUCLEOTIDE SEQUENCE [LARGE SCALE GENOMIC DNA]</scope>
    <source>
        <strain evidence="1 2">FDAARGOS_890</strain>
    </source>
</reference>
<proteinExistence type="predicted"/>
<name>A0A7T3DDJ1_9BURK</name>
<protein>
    <recommendedName>
        <fullName evidence="3">Phage tail assembly chaperone protein, E, or 41 or 14</fullName>
    </recommendedName>
</protein>
<accession>A0A7T3DDJ1</accession>
<dbReference type="Proteomes" id="UP000595064">
    <property type="component" value="Chromosome"/>
</dbReference>